<dbReference type="RefSeq" id="WP_127758700.1">
    <property type="nucleotide sequence ID" value="NZ_CP026095.1"/>
</dbReference>
<protein>
    <submittedName>
        <fullName evidence="1">Beta-carotene 15,15-monooxygenase</fullName>
    </submittedName>
</protein>
<dbReference type="OrthoDB" id="875405at2"/>
<dbReference type="KEGG" id="pasa:BAOM_0206"/>
<organism evidence="1 2">
    <name type="scientific">Peribacillus asahii</name>
    <dbReference type="NCBI Taxonomy" id="228899"/>
    <lineage>
        <taxon>Bacteria</taxon>
        <taxon>Bacillati</taxon>
        <taxon>Bacillota</taxon>
        <taxon>Bacilli</taxon>
        <taxon>Bacillales</taxon>
        <taxon>Bacillaceae</taxon>
        <taxon>Peribacillus</taxon>
    </lineage>
</organism>
<sequence length="347" mass="40227">MILKKDSTHMMWLILLLLVLTSNCVLYRSSFGVSLLPDNTNGVVLGSIIDLTIAAPVLFLAWKRKLSWKPLIVMMAAGLIAARFMIPVEYLAPFKTITWAGFVIEGALVLLELLLLVTFFKYLPEIIRTVKKSPLPLLFSFSRAVDEKVKKHPIIQVICSEMLMVYYALGMWRKKPQYEANTFTLHKNSSLIAFQVMMIHAIMIETIGIHWWLHEKSLILSIILLVINVYSVILFLGDIQAVRFNPLQMEHDRMYVSLGLMKRMEIRWDDIEEVIEDRDRLEQKLSKNIIDFIARDFEEVYPNIMLKLKRPVEATLLMGVKKEYEQVAIRVDNLEGFKEALRQRVSK</sequence>
<dbReference type="GO" id="GO:0004497">
    <property type="term" value="F:monooxygenase activity"/>
    <property type="evidence" value="ECO:0007669"/>
    <property type="project" value="UniProtKB-KW"/>
</dbReference>
<proteinExistence type="predicted"/>
<name>A0A3Q9RJP1_9BACI</name>
<accession>A0A3Q9RJP1</accession>
<dbReference type="Proteomes" id="UP000283095">
    <property type="component" value="Chromosome"/>
</dbReference>
<dbReference type="AlphaFoldDB" id="A0A3Q9RJP1"/>
<keyword evidence="1" id="KW-0503">Monooxygenase</keyword>
<evidence type="ECO:0000313" key="1">
    <source>
        <dbReference type="EMBL" id="AZV40913.1"/>
    </source>
</evidence>
<keyword evidence="1" id="KW-0560">Oxidoreductase</keyword>
<dbReference type="EMBL" id="CP026095">
    <property type="protein sequence ID" value="AZV40913.1"/>
    <property type="molecule type" value="Genomic_DNA"/>
</dbReference>
<evidence type="ECO:0000313" key="2">
    <source>
        <dbReference type="Proteomes" id="UP000283095"/>
    </source>
</evidence>
<gene>
    <name evidence="1" type="ORF">BAOM_0206</name>
</gene>
<reference evidence="1 2" key="1">
    <citation type="submission" date="2018-01" db="EMBL/GenBank/DDBJ databases">
        <title>Bacillus asahii Genome sequencing and assembly.</title>
        <authorList>
            <person name="Jiang H."/>
            <person name="Feng Y."/>
            <person name="Zhao F."/>
            <person name="Lin X."/>
        </authorList>
    </citation>
    <scope>NUCLEOTIDE SEQUENCE [LARGE SCALE GENOMIC DNA]</scope>
    <source>
        <strain evidence="1 2">OM18</strain>
    </source>
</reference>